<reference evidence="2" key="1">
    <citation type="journal article" date="2020" name="ISME J.">
        <title>Comparative genomics reveals insights into cyanobacterial evolution and habitat adaptation.</title>
        <authorList>
            <person name="Chen M.Y."/>
            <person name="Teng W.K."/>
            <person name="Zhao L."/>
            <person name="Hu C.X."/>
            <person name="Zhou Y.K."/>
            <person name="Han B.P."/>
            <person name="Song L.R."/>
            <person name="Shu W.S."/>
        </authorList>
    </citation>
    <scope>NUCLEOTIDE SEQUENCE [LARGE SCALE GENOMIC DNA]</scope>
    <source>
        <strain evidence="2">FACHB-251</strain>
    </source>
</reference>
<protein>
    <recommendedName>
        <fullName evidence="3">Nif11 domain-containing protein</fullName>
    </recommendedName>
</protein>
<gene>
    <name evidence="1" type="ORF">H6G06_21175</name>
</gene>
<proteinExistence type="predicted"/>
<dbReference type="AlphaFoldDB" id="A0A926WK51"/>
<evidence type="ECO:0000313" key="2">
    <source>
        <dbReference type="Proteomes" id="UP000662185"/>
    </source>
</evidence>
<organism evidence="1 2">
    <name type="scientific">Anabaena sphaerica FACHB-251</name>
    <dbReference type="NCBI Taxonomy" id="2692883"/>
    <lineage>
        <taxon>Bacteria</taxon>
        <taxon>Bacillati</taxon>
        <taxon>Cyanobacteriota</taxon>
        <taxon>Cyanophyceae</taxon>
        <taxon>Nostocales</taxon>
        <taxon>Nostocaceae</taxon>
        <taxon>Anabaena</taxon>
    </lineage>
</organism>
<name>A0A926WK51_9NOST</name>
<evidence type="ECO:0000313" key="1">
    <source>
        <dbReference type="EMBL" id="MBD2295917.1"/>
    </source>
</evidence>
<keyword evidence="2" id="KW-1185">Reference proteome</keyword>
<accession>A0A926WK51</accession>
<comment type="caution">
    <text evidence="1">The sequence shown here is derived from an EMBL/GenBank/DDBJ whole genome shotgun (WGS) entry which is preliminary data.</text>
</comment>
<dbReference type="RefSeq" id="WP_190563747.1">
    <property type="nucleotide sequence ID" value="NZ_JACJQU010000017.1"/>
</dbReference>
<sequence>MSLEQVEIFYEMLSSEPAIYEGYLNQCCQRGVFDSYHWDKTKIVNFAATLGYSFTEGELEELWFASEPIRFSRNIDTPRPKGRGIGSIPNM</sequence>
<evidence type="ECO:0008006" key="3">
    <source>
        <dbReference type="Google" id="ProtNLM"/>
    </source>
</evidence>
<dbReference type="EMBL" id="JACJQU010000017">
    <property type="protein sequence ID" value="MBD2295917.1"/>
    <property type="molecule type" value="Genomic_DNA"/>
</dbReference>
<dbReference type="Proteomes" id="UP000662185">
    <property type="component" value="Unassembled WGS sequence"/>
</dbReference>